<dbReference type="Proteomes" id="UP000191144">
    <property type="component" value="Chromosome F"/>
</dbReference>
<proteinExistence type="predicted"/>
<dbReference type="EMBL" id="LT598477">
    <property type="protein sequence ID" value="SCU92595.1"/>
    <property type="molecule type" value="Genomic_DNA"/>
</dbReference>
<dbReference type="OrthoDB" id="4057244at2759"/>
<accession>A0A1G4JPH4</accession>
<reference evidence="2" key="1">
    <citation type="submission" date="2016-03" db="EMBL/GenBank/DDBJ databases">
        <authorList>
            <person name="Devillers Hugo."/>
        </authorList>
    </citation>
    <scope>NUCLEOTIDE SEQUENCE [LARGE SCALE GENOMIC DNA]</scope>
</reference>
<protein>
    <submittedName>
        <fullName evidence="1">LAME_0F00650g1_1</fullName>
    </submittedName>
</protein>
<organism evidence="1 2">
    <name type="scientific">Lachancea meyersii CBS 8951</name>
    <dbReference type="NCBI Taxonomy" id="1266667"/>
    <lineage>
        <taxon>Eukaryota</taxon>
        <taxon>Fungi</taxon>
        <taxon>Dikarya</taxon>
        <taxon>Ascomycota</taxon>
        <taxon>Saccharomycotina</taxon>
        <taxon>Saccharomycetes</taxon>
        <taxon>Saccharomycetales</taxon>
        <taxon>Saccharomycetaceae</taxon>
        <taxon>Lachancea</taxon>
    </lineage>
</organism>
<keyword evidence="2" id="KW-1185">Reference proteome</keyword>
<evidence type="ECO:0000313" key="1">
    <source>
        <dbReference type="EMBL" id="SCU92595.1"/>
    </source>
</evidence>
<evidence type="ECO:0000313" key="2">
    <source>
        <dbReference type="Proteomes" id="UP000191144"/>
    </source>
</evidence>
<name>A0A1G4JPH4_9SACH</name>
<gene>
    <name evidence="1" type="ORF">LAME_0F00650G</name>
</gene>
<sequence>MCEILRSLRRKSLLGRLNWPCKNVHTCTRNSRSFQRQRAFRNMLPPTRTSSTLWRYFNAPGNVMFVATNVVTLVGIMSYSTLQSMAREKALHEYVENTRPPSESELEELCAGSQLPSPIKNYKSGEILLHKSCPPTTCHIQHVKMSLFHLLYSYYIYCDAAAHKDPAGSLHYNAEVNELRRGSAALRNENLNKPSPKFFYRTWSQEFESLVINLSRSQQFHMPNWAHYPKNLQIICQTLDKNELRTVADFKRLYRSITPGDLRSILRSWFYDNLHFFQSAGDCDSEAFYRDLVRSCRNDKSLFKLYASILLNSDNPRRRVFFKSHSQEQPVMVSLDTVLDVLKGNLRAASDAYNYDSILRLVSMIRTNCVAISGPSGRKEVQIILSDEDSGSEESVSQVINSERNRDECYRLVSQNPEVMAVLGAISKHPG</sequence>
<dbReference type="AlphaFoldDB" id="A0A1G4JPH4"/>